<dbReference type="InterPro" id="IPR014441">
    <property type="entry name" value="UCP006425_b-propeller"/>
</dbReference>
<organism evidence="1 2">
    <name type="scientific">Cellulosilyticum lentocellum (strain ATCC 49066 / DSM 5427 / NCIMB 11756 / RHM5)</name>
    <name type="common">Clostridium lentocellum</name>
    <dbReference type="NCBI Taxonomy" id="642492"/>
    <lineage>
        <taxon>Bacteria</taxon>
        <taxon>Bacillati</taxon>
        <taxon>Bacillota</taxon>
        <taxon>Clostridia</taxon>
        <taxon>Lachnospirales</taxon>
        <taxon>Cellulosilyticaceae</taxon>
        <taxon>Cellulosilyticum</taxon>
    </lineage>
</organism>
<proteinExistence type="predicted"/>
<gene>
    <name evidence="1" type="ordered locus">Clole_3149</name>
</gene>
<dbReference type="AlphaFoldDB" id="F2JPA5"/>
<dbReference type="RefSeq" id="WP_013658122.1">
    <property type="nucleotide sequence ID" value="NC_015275.1"/>
</dbReference>
<protein>
    <submittedName>
        <fullName evidence="1">Beta propeller domain-containing protein</fullName>
    </submittedName>
</protein>
<dbReference type="HOGENOM" id="CLU_015706_0_0_9"/>
<evidence type="ECO:0000313" key="2">
    <source>
        <dbReference type="Proteomes" id="UP000008467"/>
    </source>
</evidence>
<name>F2JPA5_CELLD</name>
<dbReference type="InterPro" id="IPR019198">
    <property type="entry name" value="Beta_propeller_containing"/>
</dbReference>
<dbReference type="PIRSF" id="PIRSF006425">
    <property type="entry name" value="UCP006425_WD40"/>
    <property type="match status" value="1"/>
</dbReference>
<reference evidence="1 2" key="1">
    <citation type="journal article" date="2011" name="J. Bacteriol.">
        <title>Complete genome sequence of the cellulose-degrading bacterium Cellulosilyticum lentocellum.</title>
        <authorList>
            <consortium name="US DOE Joint Genome Institute"/>
            <person name="Miller D.A."/>
            <person name="Suen G."/>
            <person name="Bruce D."/>
            <person name="Copeland A."/>
            <person name="Cheng J.F."/>
            <person name="Detter C."/>
            <person name="Goodwin L.A."/>
            <person name="Han C.S."/>
            <person name="Hauser L.J."/>
            <person name="Land M.L."/>
            <person name="Lapidus A."/>
            <person name="Lucas S."/>
            <person name="Meincke L."/>
            <person name="Pitluck S."/>
            <person name="Tapia R."/>
            <person name="Teshima H."/>
            <person name="Woyke T."/>
            <person name="Fox B.G."/>
            <person name="Angert E.R."/>
            <person name="Currie C.R."/>
        </authorList>
    </citation>
    <scope>NUCLEOTIDE SEQUENCE [LARGE SCALE GENOMIC DNA]</scope>
    <source>
        <strain evidence="2">ATCC 49066 / DSM 5427 / NCIMB 11756 / RHM5</strain>
    </source>
</reference>
<dbReference type="KEGG" id="cle:Clole_3149"/>
<accession>F2JPA5</accession>
<dbReference type="EMBL" id="CP002582">
    <property type="protein sequence ID" value="ADZ84844.1"/>
    <property type="molecule type" value="Genomic_DNA"/>
</dbReference>
<dbReference type="Pfam" id="PF09826">
    <property type="entry name" value="Beta_propel"/>
    <property type="match status" value="1"/>
</dbReference>
<evidence type="ECO:0000313" key="1">
    <source>
        <dbReference type="EMBL" id="ADZ84844.1"/>
    </source>
</evidence>
<dbReference type="Proteomes" id="UP000008467">
    <property type="component" value="Chromosome"/>
</dbReference>
<dbReference type="STRING" id="642492.Clole_3149"/>
<dbReference type="eggNOG" id="COG4880">
    <property type="taxonomic scope" value="Bacteria"/>
</dbReference>
<keyword evidence="2" id="KW-1185">Reference proteome</keyword>
<sequence>MKGFKSLGAVVGLSVLLTSTIILGARTNQETKLVPIKDEAELVRLLTDKKILVEPETLSEYEVLRGLENTIPNTQDIVANDQTSDMKSATSEGGYSETNIQEQGVDEDDVLKNDDRYIYKLVDRSKIMIMDTQPSLHIIGKIESDRVQFSSMFLEGNQLIVIGSEGRRYEPREIPITLKNGEVVNQIARQYTNISIYDVGNKKEPRLKREIVVQGNKHTMRKIEDKLYLVTESMIMRKANNAYTKEDILPAYKDSLQGEELQFAKPNQIYDVPWAQTRYMLNTTILTTIDLKQNKPTELKMLLGAIGNVYMDKEAMFLEIYGDYTTISRFNVEGQSLKYVGTGVIEGRLYNQFAMDLYDNYLRVATTSYNQQTYETINNLFIFDKQMNQVSSLTGLAPTERIYSARFEGKTGYLVTYKQMDPLFVLDLSNPKEPKVKGQLKIPGVSTYLHPIAENLVVGIGIATMDEEEGGNQYSNASTLQAGIKLSLFDVSNPNEPKEVNKIILGTRGSYSSAQYNHKAVTVHKGKAMLAIPVTIIYNKEKNLENFYGAYVFAVENGKLVGKAKLGRLTNSYGYYYGYNEDRVCYIGNKLYYLYEDKINEYEISNFKRLQTLTMQ</sequence>